<protein>
    <recommendedName>
        <fullName evidence="1">AAA-type ATPase N-terminal domain-containing protein</fullName>
    </recommendedName>
</protein>
<gene>
    <name evidence="2" type="ORF">RJ640_004356</name>
</gene>
<dbReference type="EMBL" id="JAVXUO010001040">
    <property type="protein sequence ID" value="KAK2986600.1"/>
    <property type="molecule type" value="Genomic_DNA"/>
</dbReference>
<evidence type="ECO:0000313" key="3">
    <source>
        <dbReference type="Proteomes" id="UP001187471"/>
    </source>
</evidence>
<feature type="domain" description="AAA-type ATPase N-terminal" evidence="1">
    <location>
        <begin position="29"/>
        <end position="93"/>
    </location>
</feature>
<organism evidence="2 3">
    <name type="scientific">Escallonia rubra</name>
    <dbReference type="NCBI Taxonomy" id="112253"/>
    <lineage>
        <taxon>Eukaryota</taxon>
        <taxon>Viridiplantae</taxon>
        <taxon>Streptophyta</taxon>
        <taxon>Embryophyta</taxon>
        <taxon>Tracheophyta</taxon>
        <taxon>Spermatophyta</taxon>
        <taxon>Magnoliopsida</taxon>
        <taxon>eudicotyledons</taxon>
        <taxon>Gunneridae</taxon>
        <taxon>Pentapetalae</taxon>
        <taxon>asterids</taxon>
        <taxon>campanulids</taxon>
        <taxon>Escalloniales</taxon>
        <taxon>Escalloniaceae</taxon>
        <taxon>Escallonia</taxon>
    </lineage>
</organism>
<dbReference type="AlphaFoldDB" id="A0AA88RPL1"/>
<sequence>MPSAKTVLSTAASVAASAMLMRTIAKDFLPKELQAYLFSSFYSLIQRLSSEFTIVIEEFQGLTINQVFEAADIYLGTKVTPSTQRVRLGRANPRRRKL</sequence>
<proteinExistence type="predicted"/>
<dbReference type="Proteomes" id="UP001187471">
    <property type="component" value="Unassembled WGS sequence"/>
</dbReference>
<evidence type="ECO:0000313" key="2">
    <source>
        <dbReference type="EMBL" id="KAK2986600.1"/>
    </source>
</evidence>
<keyword evidence="3" id="KW-1185">Reference proteome</keyword>
<dbReference type="Pfam" id="PF14363">
    <property type="entry name" value="AAA_assoc"/>
    <property type="match status" value="1"/>
</dbReference>
<accession>A0AA88RPL1</accession>
<reference evidence="2" key="1">
    <citation type="submission" date="2022-12" db="EMBL/GenBank/DDBJ databases">
        <title>Draft genome assemblies for two species of Escallonia (Escalloniales).</title>
        <authorList>
            <person name="Chanderbali A."/>
            <person name="Dervinis C."/>
            <person name="Anghel I."/>
            <person name="Soltis D."/>
            <person name="Soltis P."/>
            <person name="Zapata F."/>
        </authorList>
    </citation>
    <scope>NUCLEOTIDE SEQUENCE</scope>
    <source>
        <strain evidence="2">UCBG92.1500</strain>
        <tissue evidence="2">Leaf</tissue>
    </source>
</reference>
<evidence type="ECO:0000259" key="1">
    <source>
        <dbReference type="Pfam" id="PF14363"/>
    </source>
</evidence>
<comment type="caution">
    <text evidence="2">The sequence shown here is derived from an EMBL/GenBank/DDBJ whole genome shotgun (WGS) entry which is preliminary data.</text>
</comment>
<name>A0AA88RPL1_9ASTE</name>
<dbReference type="InterPro" id="IPR025753">
    <property type="entry name" value="AAA_N_dom"/>
</dbReference>